<dbReference type="STRING" id="1798480.A2851_00425"/>
<accession>A0A1F6CVI8</accession>
<dbReference type="Gene3D" id="3.40.50.2000">
    <property type="entry name" value="Glycogen Phosphorylase B"/>
    <property type="match status" value="1"/>
</dbReference>
<gene>
    <name evidence="4" type="ORF">A2851_00425</name>
</gene>
<dbReference type="Gene3D" id="3.40.50.11190">
    <property type="match status" value="1"/>
</dbReference>
<name>A0A1F6CVI8_9BACT</name>
<evidence type="ECO:0000313" key="5">
    <source>
        <dbReference type="Proteomes" id="UP000176863"/>
    </source>
</evidence>
<dbReference type="PANTHER" id="PTHR21015:SF22">
    <property type="entry name" value="GLYCOSYLTRANSFERASE"/>
    <property type="match status" value="1"/>
</dbReference>
<evidence type="ECO:0000256" key="1">
    <source>
        <dbReference type="PIRSR" id="PIRSR620023-1"/>
    </source>
</evidence>
<dbReference type="SUPFAM" id="SSF53756">
    <property type="entry name" value="UDP-Glycosyltransferase/glycogen phosphorylase"/>
    <property type="match status" value="1"/>
</dbReference>
<feature type="domain" description="Glycosyl transferase family 28 C-terminal" evidence="3">
    <location>
        <begin position="197"/>
        <end position="324"/>
    </location>
</feature>
<dbReference type="GO" id="GO:0016787">
    <property type="term" value="F:hydrolase activity"/>
    <property type="evidence" value="ECO:0007669"/>
    <property type="project" value="UniProtKB-KW"/>
</dbReference>
<dbReference type="NCBIfam" id="TIGR03590">
    <property type="entry name" value="PseG"/>
    <property type="match status" value="1"/>
</dbReference>
<evidence type="ECO:0000259" key="3">
    <source>
        <dbReference type="Pfam" id="PF04101"/>
    </source>
</evidence>
<dbReference type="EMBL" id="MFKT01000017">
    <property type="protein sequence ID" value="OGG53127.1"/>
    <property type="molecule type" value="Genomic_DNA"/>
</dbReference>
<dbReference type="InterPro" id="IPR020023">
    <property type="entry name" value="PseG"/>
</dbReference>
<keyword evidence="4" id="KW-0378">Hydrolase</keyword>
<dbReference type="GO" id="GO:0016758">
    <property type="term" value="F:hexosyltransferase activity"/>
    <property type="evidence" value="ECO:0007669"/>
    <property type="project" value="InterPro"/>
</dbReference>
<dbReference type="InterPro" id="IPR007235">
    <property type="entry name" value="Glyco_trans_28_C"/>
</dbReference>
<dbReference type="Proteomes" id="UP000176863">
    <property type="component" value="Unassembled WGS sequence"/>
</dbReference>
<dbReference type="AlphaFoldDB" id="A0A1F6CVI8"/>
<sequence length="344" mass="37297">MKRSILIRTDASADIGTGHLMRCLAFAQECRKKGHEPLFVLSMETPLIERLKNEGMTVIRIDAERGSSNDAAKTIAIANDHDAQWILTDGYVFDAAYGAALRSAGHRVLMVDDYAHLLAYDCDILLNQNIDATEEMYADKADVALLLGTRYALLRKEFVEYGDRARKIPDVATNILVTLGGVDPGNATAPILHALDRIDTHALTITVLAGSENLHEDALKKIAAGSKHRITLLRSVTDMPSLMAEADIAIAAAGSTSWELLFMGLPFITGILAENQAGIARELGVRKLAVNAGWYRDIPPESLAASILALIENHEARKRMSDAGKATVDGMGAERVLKAILSRS</sequence>
<feature type="active site" description="Proton acceptor" evidence="1">
    <location>
        <position position="19"/>
    </location>
</feature>
<feature type="binding site" evidence="2">
    <location>
        <position position="155"/>
    </location>
    <ligand>
        <name>substrate</name>
    </ligand>
</feature>
<organism evidence="4 5">
    <name type="scientific">Candidatus Kaiserbacteria bacterium RIFCSPHIGHO2_01_FULL_53_29</name>
    <dbReference type="NCBI Taxonomy" id="1798480"/>
    <lineage>
        <taxon>Bacteria</taxon>
        <taxon>Candidatus Kaiseribacteriota</taxon>
    </lineage>
</organism>
<protein>
    <submittedName>
        <fullName evidence="4">UDP-2,4-diacetamido-2,4, 6-trideoxy-beta-L-altropyranose hydrolase</fullName>
    </submittedName>
</protein>
<evidence type="ECO:0000313" key="4">
    <source>
        <dbReference type="EMBL" id="OGG53127.1"/>
    </source>
</evidence>
<evidence type="ECO:0000256" key="2">
    <source>
        <dbReference type="PIRSR" id="PIRSR620023-2"/>
    </source>
</evidence>
<proteinExistence type="predicted"/>
<reference evidence="4 5" key="1">
    <citation type="journal article" date="2016" name="Nat. Commun.">
        <title>Thousands of microbial genomes shed light on interconnected biogeochemical processes in an aquifer system.</title>
        <authorList>
            <person name="Anantharaman K."/>
            <person name="Brown C.T."/>
            <person name="Hug L.A."/>
            <person name="Sharon I."/>
            <person name="Castelle C.J."/>
            <person name="Probst A.J."/>
            <person name="Thomas B.C."/>
            <person name="Singh A."/>
            <person name="Wilkins M.J."/>
            <person name="Karaoz U."/>
            <person name="Brodie E.L."/>
            <person name="Williams K.H."/>
            <person name="Hubbard S.S."/>
            <person name="Banfield J.F."/>
        </authorList>
    </citation>
    <scope>NUCLEOTIDE SEQUENCE [LARGE SCALE GENOMIC DNA]</scope>
</reference>
<dbReference type="PANTHER" id="PTHR21015">
    <property type="entry name" value="UDP-N-ACETYLGLUCOSAMINE--N-ACETYLMURAMYL-(PENTAPEPTIDE) PYROPHOSPHORYL-UNDECAPRENOL N-ACETYLGLUCOSAMINE TRANSFERASE 1"/>
    <property type="match status" value="1"/>
</dbReference>
<dbReference type="Pfam" id="PF04101">
    <property type="entry name" value="Glyco_tran_28_C"/>
    <property type="match status" value="1"/>
</dbReference>
<comment type="caution">
    <text evidence="4">The sequence shown here is derived from an EMBL/GenBank/DDBJ whole genome shotgun (WGS) entry which is preliminary data.</text>
</comment>
<feature type="binding site" evidence="2">
    <location>
        <position position="259"/>
    </location>
    <ligand>
        <name>substrate</name>
    </ligand>
</feature>